<dbReference type="Proteomes" id="UP000625551">
    <property type="component" value="Unassembled WGS sequence"/>
</dbReference>
<feature type="domain" description="FAD-binding" evidence="1">
    <location>
        <begin position="2"/>
        <end position="314"/>
    </location>
</feature>
<dbReference type="InterPro" id="IPR036188">
    <property type="entry name" value="FAD/NAD-bd_sf"/>
</dbReference>
<accession>A0ABR7XIK6</accession>
<dbReference type="PANTHER" id="PTHR42685:SF22">
    <property type="entry name" value="CONDITIONED MEDIUM FACTOR RECEPTOR 1"/>
    <property type="match status" value="1"/>
</dbReference>
<keyword evidence="3" id="KW-1185">Reference proteome</keyword>
<dbReference type="Gene3D" id="3.50.50.60">
    <property type="entry name" value="FAD/NAD(P)-binding domain"/>
    <property type="match status" value="1"/>
</dbReference>
<organism evidence="2 3">
    <name type="scientific">Pontibacter aquaedesilientis</name>
    <dbReference type="NCBI Taxonomy" id="2766980"/>
    <lineage>
        <taxon>Bacteria</taxon>
        <taxon>Pseudomonadati</taxon>
        <taxon>Bacteroidota</taxon>
        <taxon>Cytophagia</taxon>
        <taxon>Cytophagales</taxon>
        <taxon>Hymenobacteraceae</taxon>
        <taxon>Pontibacter</taxon>
    </lineage>
</organism>
<name>A0ABR7XIK6_9BACT</name>
<gene>
    <name evidence="2" type="ORF">H9Q13_13200</name>
</gene>
<comment type="caution">
    <text evidence="2">The sequence shown here is derived from an EMBL/GenBank/DDBJ whole genome shotgun (WGS) entry which is preliminary data.</text>
</comment>
<dbReference type="RefSeq" id="WP_191184271.1">
    <property type="nucleotide sequence ID" value="NZ_JACXAJ010000006.1"/>
</dbReference>
<evidence type="ECO:0000313" key="3">
    <source>
        <dbReference type="Proteomes" id="UP000625551"/>
    </source>
</evidence>
<evidence type="ECO:0000259" key="1">
    <source>
        <dbReference type="Pfam" id="PF01494"/>
    </source>
</evidence>
<dbReference type="EMBL" id="JACXAJ010000006">
    <property type="protein sequence ID" value="MBD1398125.1"/>
    <property type="molecule type" value="Genomic_DNA"/>
</dbReference>
<dbReference type="PRINTS" id="PR00420">
    <property type="entry name" value="RNGMNOXGNASE"/>
</dbReference>
<sequence length="375" mass="41644">MIDVAVIGGGLAGLTSAIALADKGISVTLLEKKSYPQHKVCGEYVSNEVLPYLRSIGADPAMLRPATISRFMLTSPKGVKLESPLDLGGFGISRYTFDHFLYQLALARGVQVRVHTTVQDVQFTGNGFHLKLANGDTLAAAVVLGAYGKRSALDRQFNRSFFAKRSPYIGVKYHLRLDMPTDLIALHNFKDGYAGISAIEDGRYCFCYLTTRDNLRRYGAIPAMEKAVLQQNPHLRRIFREAEFLYEQPEVINEISFATKTCVDHHMLMCGDAAGMITPLCGNGMAMAIHAGKLATEHVLHYIEGDRNRQVLETSYTHAWKNQFERRLQVGRTVQRLFGNPFLSEVAVNTLRHVPAAVQLIMRQTHGQPFGSPTS</sequence>
<protein>
    <submittedName>
        <fullName evidence="2">NAD(P)/FAD-dependent oxidoreductase</fullName>
    </submittedName>
</protein>
<dbReference type="SUPFAM" id="SSF51905">
    <property type="entry name" value="FAD/NAD(P)-binding domain"/>
    <property type="match status" value="1"/>
</dbReference>
<dbReference type="InterPro" id="IPR050407">
    <property type="entry name" value="Geranylgeranyl_reductase"/>
</dbReference>
<dbReference type="PANTHER" id="PTHR42685">
    <property type="entry name" value="GERANYLGERANYL DIPHOSPHATE REDUCTASE"/>
    <property type="match status" value="1"/>
</dbReference>
<dbReference type="Pfam" id="PF01494">
    <property type="entry name" value="FAD_binding_3"/>
    <property type="match status" value="1"/>
</dbReference>
<dbReference type="InterPro" id="IPR002938">
    <property type="entry name" value="FAD-bd"/>
</dbReference>
<reference evidence="2 3" key="1">
    <citation type="submission" date="2020-09" db="EMBL/GenBank/DDBJ databases">
        <title>Genome sequencing and assembly of Pontibacter sp.</title>
        <authorList>
            <person name="Chhetri G."/>
        </authorList>
    </citation>
    <scope>NUCLEOTIDE SEQUENCE [LARGE SCALE GENOMIC DNA]</scope>
    <source>
        <strain evidence="2 3">JH31</strain>
    </source>
</reference>
<proteinExistence type="predicted"/>
<evidence type="ECO:0000313" key="2">
    <source>
        <dbReference type="EMBL" id="MBD1398125.1"/>
    </source>
</evidence>